<dbReference type="PANTHER" id="PTHR30069:SF29">
    <property type="entry name" value="HEMOGLOBIN AND HEMOGLOBIN-HAPTOGLOBIN-BINDING PROTEIN 1-RELATED"/>
    <property type="match status" value="1"/>
</dbReference>
<evidence type="ECO:0000313" key="14">
    <source>
        <dbReference type="EMBL" id="OIN60259.1"/>
    </source>
</evidence>
<feature type="domain" description="TonB-dependent receptor plug" evidence="13">
    <location>
        <begin position="48"/>
        <end position="154"/>
    </location>
</feature>
<evidence type="ECO:0000256" key="10">
    <source>
        <dbReference type="PROSITE-ProRule" id="PRU01360"/>
    </source>
</evidence>
<protein>
    <submittedName>
        <fullName evidence="14">TonB-dependent receptor</fullName>
    </submittedName>
</protein>
<evidence type="ECO:0000256" key="1">
    <source>
        <dbReference type="ARBA" id="ARBA00004571"/>
    </source>
</evidence>
<comment type="caution">
    <text evidence="14">The sequence shown here is derived from an EMBL/GenBank/DDBJ whole genome shotgun (WGS) entry which is preliminary data.</text>
</comment>
<dbReference type="Pfam" id="PF00593">
    <property type="entry name" value="TonB_dep_Rec_b-barrel"/>
    <property type="match status" value="1"/>
</dbReference>
<sequence>MTNLSLLFALITSTCTAPDSLPARDSLRRIQLDEIVVSASRVSERILRSPVSIDVLDARRIQQSAQPSYFDAIENLKGVQLLTPSLGFKVYNTRGFANPTNVRFVQLVDGRDNQAPHIGAPIASALAPSDLDIQRVEIVPGTASALYGMNALNGLVNLITRNPFDHRGVSVSQKTGINHIGEQTTAAKAYSETSLRYARTFGPKFALKLNLVYQAGYDWIAQNTTDLNPNANLTLGLTGPDNPAQDPVSSYGNESANRRTLTLGGKRYVIARTGYYEAEVTDYRLKNLRGDLSLHYRFTPTVELAYTYQGATLDNVYQRTNRFRLDHYRLNQHSLSLTTPSVLIRAYRSAENTGDSYNIRSMAENIDRSFKTDDAWFADFTKQFNAVTAAGQPVADALRNARTSADQGRPQTGTASFNELADKLRHINNWDIGAALQVNSWLYHLEGQFEPTKSAWAAFRQKTGIRLLTGFDYRQYVVFPDGNYFINPEKPDANLVYTKGGGFVQVSKDLFSNKLKLTGSVRIDKNKYFNARLNPRISAVYSPAELHNFRASYQNGYRFPSLFEAFSNVNSGGVKRVGGLPVMSQGIFERSYFRTSVDAFQAAINTDVNTNKLTTDQAIQKNKGLLKPNTYTYLKPEQVNSFDVGYKGIWLDQTLFVDADFYYNVYRNFMAQVEANIPKGSNPDSLAYYFADRTKQERYRLWTNSGTIVHNYGASLGVRYSIDGKWSVTGNASLAKLDRRDNGDGLEEAFNTPTWITNLGLSNANLWKGLGFSVNYKYQSRFLWQSSLATGWVPAFHTIDAQLNYRIQKAGVFIKAGGTNLANRPYYTFVAGPAIGGFYYTTITLDMPQ</sequence>
<organism evidence="14 15">
    <name type="scientific">Arsenicibacter rosenii</name>
    <dbReference type="NCBI Taxonomy" id="1750698"/>
    <lineage>
        <taxon>Bacteria</taxon>
        <taxon>Pseudomonadati</taxon>
        <taxon>Bacteroidota</taxon>
        <taxon>Cytophagia</taxon>
        <taxon>Cytophagales</taxon>
        <taxon>Spirosomataceae</taxon>
        <taxon>Arsenicibacter</taxon>
    </lineage>
</organism>
<keyword evidence="2 10" id="KW-0813">Transport</keyword>
<keyword evidence="6 11" id="KW-0798">TonB box</keyword>
<evidence type="ECO:0000256" key="3">
    <source>
        <dbReference type="ARBA" id="ARBA00022452"/>
    </source>
</evidence>
<dbReference type="InterPro" id="IPR012910">
    <property type="entry name" value="Plug_dom"/>
</dbReference>
<keyword evidence="7 10" id="KW-0472">Membrane</keyword>
<dbReference type="Gene3D" id="2.170.130.10">
    <property type="entry name" value="TonB-dependent receptor, plug domain"/>
    <property type="match status" value="1"/>
</dbReference>
<evidence type="ECO:0000256" key="2">
    <source>
        <dbReference type="ARBA" id="ARBA00022448"/>
    </source>
</evidence>
<proteinExistence type="inferred from homology"/>
<dbReference type="GO" id="GO:0009279">
    <property type="term" value="C:cell outer membrane"/>
    <property type="evidence" value="ECO:0007669"/>
    <property type="project" value="UniProtKB-SubCell"/>
</dbReference>
<dbReference type="InterPro" id="IPR039426">
    <property type="entry name" value="TonB-dep_rcpt-like"/>
</dbReference>
<dbReference type="Gene3D" id="2.40.170.20">
    <property type="entry name" value="TonB-dependent receptor, beta-barrel domain"/>
    <property type="match status" value="1"/>
</dbReference>
<dbReference type="InterPro" id="IPR036942">
    <property type="entry name" value="Beta-barrel_TonB_sf"/>
</dbReference>
<dbReference type="PROSITE" id="PS52016">
    <property type="entry name" value="TONB_DEPENDENT_REC_3"/>
    <property type="match status" value="1"/>
</dbReference>
<keyword evidence="9 10" id="KW-0998">Cell outer membrane</keyword>
<dbReference type="AlphaFoldDB" id="A0A1S2VNC0"/>
<comment type="similarity">
    <text evidence="10 11">Belongs to the TonB-dependent receptor family.</text>
</comment>
<dbReference type="PANTHER" id="PTHR30069">
    <property type="entry name" value="TONB-DEPENDENT OUTER MEMBRANE RECEPTOR"/>
    <property type="match status" value="1"/>
</dbReference>
<name>A0A1S2VNC0_9BACT</name>
<evidence type="ECO:0000256" key="4">
    <source>
        <dbReference type="ARBA" id="ARBA00022692"/>
    </source>
</evidence>
<evidence type="ECO:0000313" key="15">
    <source>
        <dbReference type="Proteomes" id="UP000181790"/>
    </source>
</evidence>
<accession>A0A1S2VNC0</accession>
<dbReference type="EMBL" id="MORL01000002">
    <property type="protein sequence ID" value="OIN60259.1"/>
    <property type="molecule type" value="Genomic_DNA"/>
</dbReference>
<evidence type="ECO:0000256" key="11">
    <source>
        <dbReference type="RuleBase" id="RU003357"/>
    </source>
</evidence>
<dbReference type="Pfam" id="PF07715">
    <property type="entry name" value="Plug"/>
    <property type="match status" value="1"/>
</dbReference>
<dbReference type="Proteomes" id="UP000181790">
    <property type="component" value="Unassembled WGS sequence"/>
</dbReference>
<dbReference type="GO" id="GO:0015344">
    <property type="term" value="F:siderophore uptake transmembrane transporter activity"/>
    <property type="evidence" value="ECO:0007669"/>
    <property type="project" value="TreeGrafter"/>
</dbReference>
<gene>
    <name evidence="14" type="ORF">BLX24_05355</name>
</gene>
<keyword evidence="5" id="KW-0732">Signal</keyword>
<keyword evidence="4 10" id="KW-0812">Transmembrane</keyword>
<dbReference type="RefSeq" id="WP_071502053.1">
    <property type="nucleotide sequence ID" value="NZ_MORL01000002.1"/>
</dbReference>
<comment type="subcellular location">
    <subcellularLocation>
        <location evidence="1 10">Cell outer membrane</location>
        <topology evidence="1 10">Multi-pass membrane protein</topology>
    </subcellularLocation>
</comment>
<dbReference type="GO" id="GO:0044718">
    <property type="term" value="P:siderophore transmembrane transport"/>
    <property type="evidence" value="ECO:0007669"/>
    <property type="project" value="TreeGrafter"/>
</dbReference>
<reference evidence="14 15" key="1">
    <citation type="submission" date="2016-10" db="EMBL/GenBank/DDBJ databases">
        <title>Arsenicibacter rosenii gen. nov., sp. nov., an efficient arsenic-methylating bacterium isolated from an arsenic-contaminated paddy soil.</title>
        <authorList>
            <person name="Huang K."/>
        </authorList>
    </citation>
    <scope>NUCLEOTIDE SEQUENCE [LARGE SCALE GENOMIC DNA]</scope>
    <source>
        <strain evidence="14 15">SM-1</strain>
    </source>
</reference>
<evidence type="ECO:0000256" key="5">
    <source>
        <dbReference type="ARBA" id="ARBA00022729"/>
    </source>
</evidence>
<dbReference type="InterPro" id="IPR000531">
    <property type="entry name" value="Beta-barrel_TonB"/>
</dbReference>
<evidence type="ECO:0000259" key="13">
    <source>
        <dbReference type="Pfam" id="PF07715"/>
    </source>
</evidence>
<evidence type="ECO:0000256" key="8">
    <source>
        <dbReference type="ARBA" id="ARBA00023170"/>
    </source>
</evidence>
<keyword evidence="3 10" id="KW-1134">Transmembrane beta strand</keyword>
<feature type="domain" description="TonB-dependent receptor-like beta-barrel" evidence="12">
    <location>
        <begin position="315"/>
        <end position="821"/>
    </location>
</feature>
<evidence type="ECO:0000256" key="6">
    <source>
        <dbReference type="ARBA" id="ARBA00023077"/>
    </source>
</evidence>
<keyword evidence="8 14" id="KW-0675">Receptor</keyword>
<evidence type="ECO:0000256" key="7">
    <source>
        <dbReference type="ARBA" id="ARBA00023136"/>
    </source>
</evidence>
<dbReference type="OrthoDB" id="1109208at2"/>
<keyword evidence="15" id="KW-1185">Reference proteome</keyword>
<evidence type="ECO:0000259" key="12">
    <source>
        <dbReference type="Pfam" id="PF00593"/>
    </source>
</evidence>
<dbReference type="InterPro" id="IPR037066">
    <property type="entry name" value="Plug_dom_sf"/>
</dbReference>
<dbReference type="SUPFAM" id="SSF56935">
    <property type="entry name" value="Porins"/>
    <property type="match status" value="1"/>
</dbReference>
<evidence type="ECO:0000256" key="9">
    <source>
        <dbReference type="ARBA" id="ARBA00023237"/>
    </source>
</evidence>